<evidence type="ECO:0000259" key="6">
    <source>
        <dbReference type="SMART" id="SM00739"/>
    </source>
</evidence>
<dbReference type="GO" id="GO:0006412">
    <property type="term" value="P:translation"/>
    <property type="evidence" value="ECO:0007669"/>
    <property type="project" value="UniProtKB-UniRule"/>
</dbReference>
<reference evidence="7 8" key="1">
    <citation type="submission" date="2017-09" db="EMBL/GenBank/DDBJ databases">
        <title>Depth-based differentiation of microbial function through sediment-hosted aquifers and enrichment of novel symbionts in the deep terrestrial subsurface.</title>
        <authorList>
            <person name="Probst A.J."/>
            <person name="Ladd B."/>
            <person name="Jarett J.K."/>
            <person name="Geller-Mcgrath D.E."/>
            <person name="Sieber C.M."/>
            <person name="Emerson J.B."/>
            <person name="Anantharaman K."/>
            <person name="Thomas B.C."/>
            <person name="Malmstrom R."/>
            <person name="Stieglmeier M."/>
            <person name="Klingl A."/>
            <person name="Woyke T."/>
            <person name="Ryan C.M."/>
            <person name="Banfield J.F."/>
        </authorList>
    </citation>
    <scope>NUCLEOTIDE SEQUENCE [LARGE SCALE GENOMIC DNA]</scope>
    <source>
        <strain evidence="7">CG17_big_fil_post_rev_8_21_14_2_50_48_46</strain>
    </source>
</reference>
<keyword evidence="5" id="KW-0699">rRNA-binding</keyword>
<name>A0A2M7G176_9BACT</name>
<comment type="function">
    <text evidence="5">One of the proteins that surrounds the polypeptide exit tunnel on the outside of the subunit.</text>
</comment>
<comment type="function">
    <text evidence="5">One of two assembly initiator proteins, it binds directly to the 5'-end of the 23S rRNA, where it nucleates assembly of the 50S subunit.</text>
</comment>
<dbReference type="GO" id="GO:0005840">
    <property type="term" value="C:ribosome"/>
    <property type="evidence" value="ECO:0007669"/>
    <property type="project" value="UniProtKB-KW"/>
</dbReference>
<dbReference type="AlphaFoldDB" id="A0A2M7G176"/>
<keyword evidence="3 5" id="KW-0687">Ribonucleoprotein</keyword>
<keyword evidence="5" id="KW-0694">RNA-binding</keyword>
<accession>A0A2M7G176</accession>
<dbReference type="HAMAP" id="MF_01326_B">
    <property type="entry name" value="Ribosomal_uL24_B"/>
    <property type="match status" value="1"/>
</dbReference>
<dbReference type="EMBL" id="PFFQ01000053">
    <property type="protein sequence ID" value="PIW15458.1"/>
    <property type="molecule type" value="Genomic_DNA"/>
</dbReference>
<dbReference type="GO" id="GO:0003735">
    <property type="term" value="F:structural constituent of ribosome"/>
    <property type="evidence" value="ECO:0007669"/>
    <property type="project" value="InterPro"/>
</dbReference>
<dbReference type="SUPFAM" id="SSF50104">
    <property type="entry name" value="Translation proteins SH3-like domain"/>
    <property type="match status" value="1"/>
</dbReference>
<proteinExistence type="inferred from homology"/>
<dbReference type="Proteomes" id="UP000231019">
    <property type="component" value="Unassembled WGS sequence"/>
</dbReference>
<keyword evidence="2 5" id="KW-0689">Ribosomal protein</keyword>
<dbReference type="CDD" id="cd06089">
    <property type="entry name" value="KOW_RPL26"/>
    <property type="match status" value="1"/>
</dbReference>
<evidence type="ECO:0000256" key="1">
    <source>
        <dbReference type="ARBA" id="ARBA00010618"/>
    </source>
</evidence>
<dbReference type="NCBIfam" id="TIGR01079">
    <property type="entry name" value="rplX_bact"/>
    <property type="match status" value="1"/>
</dbReference>
<gene>
    <name evidence="5" type="primary">rplX</name>
    <name evidence="7" type="ORF">COW36_18480</name>
</gene>
<dbReference type="InterPro" id="IPR041988">
    <property type="entry name" value="Ribosomal_uL24_KOW"/>
</dbReference>
<dbReference type="GO" id="GO:1990904">
    <property type="term" value="C:ribonucleoprotein complex"/>
    <property type="evidence" value="ECO:0007669"/>
    <property type="project" value="UniProtKB-KW"/>
</dbReference>
<dbReference type="InterPro" id="IPR003256">
    <property type="entry name" value="Ribosomal_uL24"/>
</dbReference>
<dbReference type="InterPro" id="IPR014722">
    <property type="entry name" value="Rib_uL2_dom2"/>
</dbReference>
<evidence type="ECO:0000256" key="2">
    <source>
        <dbReference type="ARBA" id="ARBA00022980"/>
    </source>
</evidence>
<sequence>MTVKKGDQVVVISGRDADRGKVGKVLRVIPKTNRVVVEGVHIVTRHQKPTMQGQKGSLVKKEAPIHRSRVMLYDPSLKKGVRVRHKELENGQKVRVSHKSGETLDN</sequence>
<dbReference type="PANTHER" id="PTHR12903">
    <property type="entry name" value="MITOCHONDRIAL RIBOSOMAL PROTEIN L24"/>
    <property type="match status" value="1"/>
</dbReference>
<dbReference type="Gene3D" id="2.30.30.30">
    <property type="match status" value="1"/>
</dbReference>
<dbReference type="GO" id="GO:0019843">
    <property type="term" value="F:rRNA binding"/>
    <property type="evidence" value="ECO:0007669"/>
    <property type="project" value="UniProtKB-UniRule"/>
</dbReference>
<dbReference type="Pfam" id="PF00467">
    <property type="entry name" value="KOW"/>
    <property type="match status" value="1"/>
</dbReference>
<comment type="subunit">
    <text evidence="5">Part of the 50S ribosomal subunit.</text>
</comment>
<comment type="similarity">
    <text evidence="1 5">Belongs to the universal ribosomal protein uL24 family.</text>
</comment>
<evidence type="ECO:0000313" key="8">
    <source>
        <dbReference type="Proteomes" id="UP000231019"/>
    </source>
</evidence>
<dbReference type="Pfam" id="PF17136">
    <property type="entry name" value="ribosomal_L24"/>
    <property type="match status" value="1"/>
</dbReference>
<dbReference type="InterPro" id="IPR057264">
    <property type="entry name" value="Ribosomal_uL24_C"/>
</dbReference>
<comment type="caution">
    <text evidence="7">The sequence shown here is derived from an EMBL/GenBank/DDBJ whole genome shotgun (WGS) entry which is preliminary data.</text>
</comment>
<organism evidence="7 8">
    <name type="scientific">bacterium (Candidatus Blackallbacteria) CG17_big_fil_post_rev_8_21_14_2_50_48_46</name>
    <dbReference type="NCBI Taxonomy" id="2014261"/>
    <lineage>
        <taxon>Bacteria</taxon>
        <taxon>Candidatus Blackallbacteria</taxon>
    </lineage>
</organism>
<feature type="domain" description="KOW" evidence="6">
    <location>
        <begin position="2"/>
        <end position="31"/>
    </location>
</feature>
<protein>
    <recommendedName>
        <fullName evidence="4 5">Large ribosomal subunit protein uL24</fullName>
    </recommendedName>
</protein>
<evidence type="ECO:0000313" key="7">
    <source>
        <dbReference type="EMBL" id="PIW15458.1"/>
    </source>
</evidence>
<dbReference type="SMART" id="SM00739">
    <property type="entry name" value="KOW"/>
    <property type="match status" value="1"/>
</dbReference>
<dbReference type="InterPro" id="IPR005824">
    <property type="entry name" value="KOW"/>
</dbReference>
<evidence type="ECO:0000256" key="3">
    <source>
        <dbReference type="ARBA" id="ARBA00023274"/>
    </source>
</evidence>
<evidence type="ECO:0000256" key="4">
    <source>
        <dbReference type="ARBA" id="ARBA00035206"/>
    </source>
</evidence>
<evidence type="ECO:0000256" key="5">
    <source>
        <dbReference type="HAMAP-Rule" id="MF_01326"/>
    </source>
</evidence>
<dbReference type="InterPro" id="IPR008991">
    <property type="entry name" value="Translation_prot_SH3-like_sf"/>
</dbReference>